<evidence type="ECO:0000313" key="1">
    <source>
        <dbReference type="EMBL" id="AKS47124.1"/>
    </source>
</evidence>
<protein>
    <submittedName>
        <fullName evidence="1">Uncharacterized protein</fullName>
    </submittedName>
</protein>
<gene>
    <name evidence="1" type="ORF">OSB_25940</name>
</gene>
<dbReference type="EMBL" id="CP012160">
    <property type="protein sequence ID" value="AKS47124.1"/>
    <property type="molecule type" value="Genomic_DNA"/>
</dbReference>
<accession>A0A0K0Y824</accession>
<dbReference type="KEGG" id="otm:OSB_25940"/>
<dbReference type="AlphaFoldDB" id="A0A0K0Y824"/>
<reference evidence="1 2" key="1">
    <citation type="journal article" date="2015" name="Genome Announc.">
        <title>Closed Genome Sequence of Octadecabacter temperatus SB1, the First Mesophilic Species of the Genus Octadecabacter.</title>
        <authorList>
            <person name="Voget S."/>
            <person name="Billerbeck S."/>
            <person name="Simon M."/>
            <person name="Daniel R."/>
        </authorList>
    </citation>
    <scope>NUCLEOTIDE SEQUENCE [LARGE SCALE GENOMIC DNA]</scope>
    <source>
        <strain evidence="1 2">SB1</strain>
    </source>
</reference>
<keyword evidence="2" id="KW-1185">Reference proteome</keyword>
<name>A0A0K0Y824_9RHOB</name>
<evidence type="ECO:0000313" key="2">
    <source>
        <dbReference type="Proteomes" id="UP000067444"/>
    </source>
</evidence>
<dbReference type="Proteomes" id="UP000067444">
    <property type="component" value="Chromosome"/>
</dbReference>
<proteinExistence type="predicted"/>
<sequence>MRVSNRYLTNLAPDDVAGFYDGFRRLLSDVCGAKIESAPEAADALIAQVATITDEPIGLEARLALTLLADLKSNGELGRLWFGRGTITGRVQPYSLIVEDLSRIDVTCPSVGFVRFRKGNPWFALQSADIAKDICTVQVLERRMRRKQVELVQAQSTGRPLLRAFLYQVLAEFDGGQSVIIMDSPPSIEPIRETFTQILGTPLDLENTMFFERENTFVRVSWVGFWTVTLWIPNANAPHLISDDVCKALSFHPDSLKPVK</sequence>
<dbReference type="STRING" id="1458307.OSB_25940"/>
<organism evidence="1 2">
    <name type="scientific">Octadecabacter temperatus</name>
    <dbReference type="NCBI Taxonomy" id="1458307"/>
    <lineage>
        <taxon>Bacteria</taxon>
        <taxon>Pseudomonadati</taxon>
        <taxon>Pseudomonadota</taxon>
        <taxon>Alphaproteobacteria</taxon>
        <taxon>Rhodobacterales</taxon>
        <taxon>Roseobacteraceae</taxon>
        <taxon>Octadecabacter</taxon>
    </lineage>
</organism>